<name>A0A8H6TZA6_9AGAR</name>
<keyword evidence="2" id="KW-1185">Reference proteome</keyword>
<dbReference type="Proteomes" id="UP000620124">
    <property type="component" value="Unassembled WGS sequence"/>
</dbReference>
<comment type="caution">
    <text evidence="1">The sequence shown here is derived from an EMBL/GenBank/DDBJ whole genome shotgun (WGS) entry which is preliminary data.</text>
</comment>
<organism evidence="1 2">
    <name type="scientific">Mycena venus</name>
    <dbReference type="NCBI Taxonomy" id="2733690"/>
    <lineage>
        <taxon>Eukaryota</taxon>
        <taxon>Fungi</taxon>
        <taxon>Dikarya</taxon>
        <taxon>Basidiomycota</taxon>
        <taxon>Agaricomycotina</taxon>
        <taxon>Agaricomycetes</taxon>
        <taxon>Agaricomycetidae</taxon>
        <taxon>Agaricales</taxon>
        <taxon>Marasmiineae</taxon>
        <taxon>Mycenaceae</taxon>
        <taxon>Mycena</taxon>
    </lineage>
</organism>
<dbReference type="EMBL" id="JACAZI010000037">
    <property type="protein sequence ID" value="KAF7328228.1"/>
    <property type="molecule type" value="Genomic_DNA"/>
</dbReference>
<gene>
    <name evidence="1" type="ORF">MVEN_02562600</name>
</gene>
<evidence type="ECO:0000313" key="2">
    <source>
        <dbReference type="Proteomes" id="UP000620124"/>
    </source>
</evidence>
<proteinExistence type="predicted"/>
<sequence length="146" mass="16660">MCIAALFTRPSTASAGCKTCHLFTSESSAQQLQQIHDVDATWKILEGNYVESLDVRLEYWDAEKILITFASERLSLIFYTNRDVPLPDRVSISAPSFACRNVEHAEPQFFIIFECAWSQSVCWTFAFMAIYRFVFSFLSSFDTVPA</sequence>
<dbReference type="AlphaFoldDB" id="A0A8H6TZA6"/>
<reference evidence="1" key="1">
    <citation type="submission" date="2020-05" db="EMBL/GenBank/DDBJ databases">
        <title>Mycena genomes resolve the evolution of fungal bioluminescence.</title>
        <authorList>
            <person name="Tsai I.J."/>
        </authorList>
    </citation>
    <scope>NUCLEOTIDE SEQUENCE</scope>
    <source>
        <strain evidence="1">CCC161011</strain>
    </source>
</reference>
<protein>
    <submittedName>
        <fullName evidence="1">Uncharacterized protein</fullName>
    </submittedName>
</protein>
<evidence type="ECO:0000313" key="1">
    <source>
        <dbReference type="EMBL" id="KAF7328228.1"/>
    </source>
</evidence>
<accession>A0A8H6TZA6</accession>